<evidence type="ECO:0000256" key="1">
    <source>
        <dbReference type="SAM" id="MobiDB-lite"/>
    </source>
</evidence>
<dbReference type="Pfam" id="PF05965">
    <property type="entry name" value="FYRC"/>
    <property type="match status" value="1"/>
</dbReference>
<gene>
    <name evidence="2" type="ORF">TRSC58_00639</name>
</gene>
<protein>
    <submittedName>
        <fullName evidence="2">Uncharacterized protein</fullName>
    </submittedName>
</protein>
<feature type="region of interest" description="Disordered" evidence="1">
    <location>
        <begin position="492"/>
        <end position="537"/>
    </location>
</feature>
<dbReference type="Gene3D" id="3.30.160.360">
    <property type="match status" value="1"/>
</dbReference>
<feature type="compositionally biased region" description="Basic and acidic residues" evidence="1">
    <location>
        <begin position="330"/>
        <end position="341"/>
    </location>
</feature>
<feature type="compositionally biased region" description="Basic and acidic residues" evidence="1">
    <location>
        <begin position="509"/>
        <end position="537"/>
    </location>
</feature>
<accession>A0A061JC15</accession>
<keyword evidence="3" id="KW-1185">Reference proteome</keyword>
<feature type="region of interest" description="Disordered" evidence="1">
    <location>
        <begin position="283"/>
        <end position="384"/>
    </location>
</feature>
<dbReference type="Proteomes" id="UP000031737">
    <property type="component" value="Unassembled WGS sequence"/>
</dbReference>
<reference evidence="2 3" key="1">
    <citation type="submission" date="2013-07" db="EMBL/GenBank/DDBJ databases">
        <authorList>
            <person name="Stoco P.H."/>
            <person name="Wagner G."/>
            <person name="Gerber A."/>
            <person name="Zaha A."/>
            <person name="Thompson C."/>
            <person name="Bartholomeu D.C."/>
            <person name="Luckemeyer D.D."/>
            <person name="Bahia D."/>
            <person name="Loreto E."/>
            <person name="Prestes E.B."/>
            <person name="Lima F.M."/>
            <person name="Rodrigues-Luiz G."/>
            <person name="Vallejo G.A."/>
            <person name="Filho J.F."/>
            <person name="Monteiro K.M."/>
            <person name="Tyler K.M."/>
            <person name="de Almeida L.G."/>
            <person name="Ortiz M.F."/>
            <person name="Siervo M.A."/>
            <person name="de Moraes M.H."/>
            <person name="Cunha O.L."/>
            <person name="Mendonca-Neto R."/>
            <person name="Silva R."/>
            <person name="Teixeira S.M."/>
            <person name="Murta S.M."/>
            <person name="Sincero T.C."/>
            <person name="Mendes T.A."/>
            <person name="Urmenyi T.P."/>
            <person name="Silva V.G."/>
            <person name="da Rocha W.D."/>
            <person name="Andersson B."/>
            <person name="Romanha A.J."/>
            <person name="Steindel M."/>
            <person name="de Vasconcelos A.T."/>
            <person name="Grisard E.C."/>
        </authorList>
    </citation>
    <scope>NUCLEOTIDE SEQUENCE [LARGE SCALE GENOMIC DNA]</scope>
    <source>
        <strain evidence="2 3">SC58</strain>
    </source>
</reference>
<feature type="compositionally biased region" description="Low complexity" evidence="1">
    <location>
        <begin position="365"/>
        <end position="377"/>
    </location>
</feature>
<feature type="region of interest" description="Disordered" evidence="1">
    <location>
        <begin position="575"/>
        <end position="617"/>
    </location>
</feature>
<dbReference type="InterPro" id="IPR003889">
    <property type="entry name" value="FYrich_C"/>
</dbReference>
<dbReference type="AlphaFoldDB" id="A0A061JC15"/>
<dbReference type="PROSITE" id="PS51543">
    <property type="entry name" value="FYRC"/>
    <property type="match status" value="1"/>
</dbReference>
<feature type="compositionally biased region" description="Low complexity" evidence="1">
    <location>
        <begin position="205"/>
        <end position="219"/>
    </location>
</feature>
<proteinExistence type="predicted"/>
<dbReference type="EMBL" id="AUPL01000639">
    <property type="protein sequence ID" value="ESL11606.1"/>
    <property type="molecule type" value="Genomic_DNA"/>
</dbReference>
<evidence type="ECO:0000313" key="2">
    <source>
        <dbReference type="EMBL" id="ESL11606.1"/>
    </source>
</evidence>
<evidence type="ECO:0000313" key="3">
    <source>
        <dbReference type="Proteomes" id="UP000031737"/>
    </source>
</evidence>
<feature type="compositionally biased region" description="Basic residues" evidence="1">
    <location>
        <begin position="167"/>
        <end position="177"/>
    </location>
</feature>
<name>A0A061JC15_TRYRA</name>
<dbReference type="GO" id="GO:0005634">
    <property type="term" value="C:nucleus"/>
    <property type="evidence" value="ECO:0007669"/>
    <property type="project" value="InterPro"/>
</dbReference>
<feature type="region of interest" description="Disordered" evidence="1">
    <location>
        <begin position="163"/>
        <end position="238"/>
    </location>
</feature>
<organism evidence="2 3">
    <name type="scientific">Trypanosoma rangeli SC58</name>
    <dbReference type="NCBI Taxonomy" id="429131"/>
    <lineage>
        <taxon>Eukaryota</taxon>
        <taxon>Discoba</taxon>
        <taxon>Euglenozoa</taxon>
        <taxon>Kinetoplastea</taxon>
        <taxon>Metakinetoplastina</taxon>
        <taxon>Trypanosomatida</taxon>
        <taxon>Trypanosomatidae</taxon>
        <taxon>Trypanosoma</taxon>
        <taxon>Herpetosoma</taxon>
    </lineage>
</organism>
<feature type="compositionally biased region" description="Basic and acidic residues" evidence="1">
    <location>
        <begin position="608"/>
        <end position="617"/>
    </location>
</feature>
<sequence>MLRVVSLGSLASDPRFFRQHTHGMTPYPVGYTIERGVFVEAGGGVPVERANVLFPGEQDANAHVADVYFTATIKEGPDGGPLFEVTRSDRPNVVHSGSNPSTPWRKAFEAAEQDFAEDAGEIAKEKRDAQGGLTVRGQKWFGLTSNSVLARLKTLPGASIILQAGKRSSRRSSKGGKKSREGSVATATPAPATEKSKKRPRTKSFVESSQQSVVQSDASASRKRRRAAKETRQDDANTAAAAAINDEDVPFSVSLAGRLRGVNAPCPECGLTTMFCPMTGQPHAVGASQGHSGRAAQGEVLGRTRRTSKRKEEPWAASAAAASNQAGRRQSHDADAADGKKALTGKGSEGRGVSGPAASRKTAKSETPSASAAATPPGTQKKRQVQLKLQVWQNQAEACDPDDMPLALRLAKGIVTMSGAADSATAVPPSVSVLPLPPPPVWRPPLAAAESHKALQVLQRIIRAEKVIHAPFASLLQLPLVAASKPRLVKKKSESATGAEQPEVGAENAADKDADSAAAKVEDANNPPEGRDRHPLDVTDVAVGVAGRRYVKFMQLYTSERTKLDLLRKADVIPSVPRTHAKSKRRAAKRDEEIIQSPAAAAANSGSDEVKPEPKQN</sequence>
<dbReference type="OrthoDB" id="249380at2759"/>
<feature type="compositionally biased region" description="Basic residues" evidence="1">
    <location>
        <begin position="579"/>
        <end position="588"/>
    </location>
</feature>
<comment type="caution">
    <text evidence="2">The sequence shown here is derived from an EMBL/GenBank/DDBJ whole genome shotgun (WGS) entry which is preliminary data.</text>
</comment>
<dbReference type="VEuPathDB" id="TriTrypDB:TRSC58_00639"/>